<keyword evidence="1" id="KW-1133">Transmembrane helix</keyword>
<gene>
    <name evidence="2" type="ORF">CPT75_13300</name>
</gene>
<feature type="transmembrane region" description="Helical" evidence="1">
    <location>
        <begin position="67"/>
        <end position="87"/>
    </location>
</feature>
<feature type="transmembrane region" description="Helical" evidence="1">
    <location>
        <begin position="136"/>
        <end position="157"/>
    </location>
</feature>
<keyword evidence="1" id="KW-0472">Membrane</keyword>
<accession>A0A317G6X5</accession>
<keyword evidence="3" id="KW-1185">Reference proteome</keyword>
<feature type="transmembrane region" description="Helical" evidence="1">
    <location>
        <begin position="34"/>
        <end position="55"/>
    </location>
</feature>
<protein>
    <submittedName>
        <fullName evidence="2">Uncharacterized protein</fullName>
    </submittedName>
</protein>
<evidence type="ECO:0000256" key="1">
    <source>
        <dbReference type="SAM" id="Phobius"/>
    </source>
</evidence>
<sequence>MNKNIRTIEIIMVSIITDLIFLISILSAEFGFMSIFHILLILLPFLCSILFYMIIQSPSRKEKVAFNLFRILLLLAWVKFLDFRFLGGDSQEMFLSYVLLVIFLDAVLSVPVFYLIGWCLKRKQLSVTLGIRCKSIVMVLLTCFMIITISILLKNYWHYFDGSWSATYVGIYSNDRVVLDQHYFCYNDVVEADFKVRGRTIILDMDSIRIKENSSDLYSDSQKQYMLDEIMILAEKNGINLSGSNSQMWFDHDWDHFEATSLERVYDTVPPYRYNDVPWWGSYVDNDTNDKVVLDQYYFCYNDVVEADFKYGDGAIVLDMDSIRIKENSSDNYTDSEKQQMLDEIISLAESNGFHLATSDGEVCLYLYHHSFTNFNVFHPVVE</sequence>
<evidence type="ECO:0000313" key="3">
    <source>
        <dbReference type="Proteomes" id="UP000245488"/>
    </source>
</evidence>
<proteinExistence type="predicted"/>
<dbReference type="RefSeq" id="WP_110073312.1">
    <property type="nucleotide sequence ID" value="NZ_CM009896.1"/>
</dbReference>
<reference evidence="2 3" key="1">
    <citation type="submission" date="2017-09" db="EMBL/GenBank/DDBJ databases">
        <title>High-quality draft genome sequence of Butyrivibrio fibrisolvens INBov1, isolated from cow rumen.</title>
        <authorList>
            <person name="Rodriguez Hernaez J."/>
            <person name="Rivarola M."/>
            <person name="Paniego N."/>
            <person name="Cravero S."/>
            <person name="Ceron Cucchi M."/>
            <person name="Martinez M.C."/>
        </authorList>
    </citation>
    <scope>NUCLEOTIDE SEQUENCE [LARGE SCALE GENOMIC DNA]</scope>
    <source>
        <strain evidence="2 3">INBov1</strain>
    </source>
</reference>
<keyword evidence="1" id="KW-0812">Transmembrane</keyword>
<name>A0A317G6X5_BUTFI</name>
<feature type="transmembrane region" description="Helical" evidence="1">
    <location>
        <begin position="7"/>
        <end position="28"/>
    </location>
</feature>
<dbReference type="AlphaFoldDB" id="A0A317G6X5"/>
<organism evidence="2 3">
    <name type="scientific">Butyrivibrio fibrisolvens</name>
    <dbReference type="NCBI Taxonomy" id="831"/>
    <lineage>
        <taxon>Bacteria</taxon>
        <taxon>Bacillati</taxon>
        <taxon>Bacillota</taxon>
        <taxon>Clostridia</taxon>
        <taxon>Lachnospirales</taxon>
        <taxon>Lachnospiraceae</taxon>
        <taxon>Butyrivibrio</taxon>
    </lineage>
</organism>
<comment type="caution">
    <text evidence="2">The sequence shown here is derived from an EMBL/GenBank/DDBJ whole genome shotgun (WGS) entry which is preliminary data.</text>
</comment>
<feature type="transmembrane region" description="Helical" evidence="1">
    <location>
        <begin position="93"/>
        <end position="116"/>
    </location>
</feature>
<dbReference type="EMBL" id="NXNG01000001">
    <property type="protein sequence ID" value="PWT28012.1"/>
    <property type="molecule type" value="Genomic_DNA"/>
</dbReference>
<dbReference type="Proteomes" id="UP000245488">
    <property type="component" value="Chromosome"/>
</dbReference>
<evidence type="ECO:0000313" key="2">
    <source>
        <dbReference type="EMBL" id="PWT28012.1"/>
    </source>
</evidence>